<dbReference type="Pfam" id="PF12833">
    <property type="entry name" value="HTH_18"/>
    <property type="match status" value="1"/>
</dbReference>
<gene>
    <name evidence="7" type="ORF">J15TS10_22270</name>
</gene>
<keyword evidence="3" id="KW-0804">Transcription</keyword>
<sequence>MHCLLIDDDIPTIEVLRDMIRWNDFGIMRVSQAHSVQEAKAIFAVEAPDLVICDIEMPRGTGIDMIKWVREQGYEGAFIFLTCHESFDFASTAISYNADSYLTKPLDKLKLEAALRKSVESLKRKRMLGEYRKLGLTWLKNKAFVEKSFWKDVLSGTIHSRLDLIQVEIRKRDLSLSVEQGYILFLASAQRHDLDQHWDMNVFIYALSNLSSEVMFDQPGHERVITYPTDSRIYTMIVYEARENNDQLHVKAERLNRLCRQYFKCHVTCYISEERSIEELAQAKAELENMDISNLIFRGGIHYERDHFNYNTSERYTLNTRHFAALFVQKEQIQIVNQLKKELEQLTAHNKLDPATLHSIREDFLQVVYSFLAGNQIQAHKLFSDDVAQRLYQRSDGSIFDFMKWAHMITEISIETTKETLRSEGVVERAKRFIHQNFNLDISREDVAACVFLTPDYLAKVFKQETGLTIKEYLNEYRIEQAKRLLIESTASISVIASNTGFDNISYFSTLFKKLTGETPNAYRANHK</sequence>
<dbReference type="PANTHER" id="PTHR43280">
    <property type="entry name" value="ARAC-FAMILY TRANSCRIPTIONAL REGULATOR"/>
    <property type="match status" value="1"/>
</dbReference>
<dbReference type="Proteomes" id="UP000681290">
    <property type="component" value="Unassembled WGS sequence"/>
</dbReference>
<dbReference type="SMART" id="SM00448">
    <property type="entry name" value="REC"/>
    <property type="match status" value="1"/>
</dbReference>
<dbReference type="InterPro" id="IPR020449">
    <property type="entry name" value="Tscrpt_reg_AraC-type_HTH"/>
</dbReference>
<dbReference type="PROSITE" id="PS00041">
    <property type="entry name" value="HTH_ARAC_FAMILY_1"/>
    <property type="match status" value="1"/>
</dbReference>
<evidence type="ECO:0000259" key="5">
    <source>
        <dbReference type="PROSITE" id="PS01124"/>
    </source>
</evidence>
<dbReference type="Gene3D" id="3.40.50.2300">
    <property type="match status" value="1"/>
</dbReference>
<dbReference type="Pfam" id="PF00072">
    <property type="entry name" value="Response_reg"/>
    <property type="match status" value="1"/>
</dbReference>
<evidence type="ECO:0000313" key="8">
    <source>
        <dbReference type="Proteomes" id="UP000681290"/>
    </source>
</evidence>
<accession>A0ABQ4MQY9</accession>
<dbReference type="InterPro" id="IPR001789">
    <property type="entry name" value="Sig_transdc_resp-reg_receiver"/>
</dbReference>
<evidence type="ECO:0000256" key="4">
    <source>
        <dbReference type="PROSITE-ProRule" id="PRU00169"/>
    </source>
</evidence>
<comment type="caution">
    <text evidence="7">The sequence shown here is derived from an EMBL/GenBank/DDBJ whole genome shotgun (WGS) entry which is preliminary data.</text>
</comment>
<dbReference type="InterPro" id="IPR011006">
    <property type="entry name" value="CheY-like_superfamily"/>
</dbReference>
<feature type="modified residue" description="4-aspartylphosphate" evidence="4">
    <location>
        <position position="54"/>
    </location>
</feature>
<dbReference type="PROSITE" id="PS50110">
    <property type="entry name" value="RESPONSE_REGULATORY"/>
    <property type="match status" value="1"/>
</dbReference>
<evidence type="ECO:0000259" key="6">
    <source>
        <dbReference type="PROSITE" id="PS50110"/>
    </source>
</evidence>
<evidence type="ECO:0000256" key="2">
    <source>
        <dbReference type="ARBA" id="ARBA00023125"/>
    </source>
</evidence>
<dbReference type="RefSeq" id="WP_055106931.1">
    <property type="nucleotide sequence ID" value="NZ_BOSM01000003.1"/>
</dbReference>
<keyword evidence="2" id="KW-0238">DNA-binding</keyword>
<evidence type="ECO:0000256" key="1">
    <source>
        <dbReference type="ARBA" id="ARBA00023015"/>
    </source>
</evidence>
<feature type="domain" description="Response regulatory" evidence="6">
    <location>
        <begin position="2"/>
        <end position="119"/>
    </location>
</feature>
<dbReference type="PANTHER" id="PTHR43280:SF34">
    <property type="entry name" value="ARAC-FAMILY TRANSCRIPTIONAL REGULATOR"/>
    <property type="match status" value="1"/>
</dbReference>
<dbReference type="SMART" id="SM00342">
    <property type="entry name" value="HTH_ARAC"/>
    <property type="match status" value="1"/>
</dbReference>
<dbReference type="SUPFAM" id="SSF52172">
    <property type="entry name" value="CheY-like"/>
    <property type="match status" value="1"/>
</dbReference>
<dbReference type="InterPro" id="IPR018060">
    <property type="entry name" value="HTH_AraC"/>
</dbReference>
<keyword evidence="4" id="KW-0597">Phosphoprotein</keyword>
<dbReference type="InterPro" id="IPR018062">
    <property type="entry name" value="HTH_AraC-typ_CS"/>
</dbReference>
<proteinExistence type="predicted"/>
<keyword evidence="8" id="KW-1185">Reference proteome</keyword>
<dbReference type="EMBL" id="BOSM01000003">
    <property type="protein sequence ID" value="GIP58413.1"/>
    <property type="molecule type" value="Genomic_DNA"/>
</dbReference>
<reference evidence="7 8" key="1">
    <citation type="submission" date="2021-03" db="EMBL/GenBank/DDBJ databases">
        <title>Antimicrobial resistance genes in bacteria isolated from Japanese honey, and their potential for conferring macrolide and lincosamide resistance in the American foulbrood pathogen Paenibacillus larvae.</title>
        <authorList>
            <person name="Okamoto M."/>
            <person name="Kumagai M."/>
            <person name="Kanamori H."/>
            <person name="Takamatsu D."/>
        </authorList>
    </citation>
    <scope>NUCLEOTIDE SEQUENCE [LARGE SCALE GENOMIC DNA]</scope>
    <source>
        <strain evidence="7 8">J15TS10</strain>
    </source>
</reference>
<evidence type="ECO:0000256" key="3">
    <source>
        <dbReference type="ARBA" id="ARBA00023163"/>
    </source>
</evidence>
<name>A0ABQ4MQY9_9BACL</name>
<evidence type="ECO:0008006" key="9">
    <source>
        <dbReference type="Google" id="ProtNLM"/>
    </source>
</evidence>
<keyword evidence="1" id="KW-0805">Transcription regulation</keyword>
<dbReference type="Gene3D" id="1.10.10.60">
    <property type="entry name" value="Homeodomain-like"/>
    <property type="match status" value="2"/>
</dbReference>
<dbReference type="CDD" id="cd17536">
    <property type="entry name" value="REC_YesN-like"/>
    <property type="match status" value="1"/>
</dbReference>
<organism evidence="7 8">
    <name type="scientific">Paenibacillus woosongensis</name>
    <dbReference type="NCBI Taxonomy" id="307580"/>
    <lineage>
        <taxon>Bacteria</taxon>
        <taxon>Bacillati</taxon>
        <taxon>Bacillota</taxon>
        <taxon>Bacilli</taxon>
        <taxon>Bacillales</taxon>
        <taxon>Paenibacillaceae</taxon>
        <taxon>Paenibacillus</taxon>
    </lineage>
</organism>
<dbReference type="PROSITE" id="PS01124">
    <property type="entry name" value="HTH_ARAC_FAMILY_2"/>
    <property type="match status" value="1"/>
</dbReference>
<dbReference type="InterPro" id="IPR009057">
    <property type="entry name" value="Homeodomain-like_sf"/>
</dbReference>
<dbReference type="SUPFAM" id="SSF46689">
    <property type="entry name" value="Homeodomain-like"/>
    <property type="match status" value="2"/>
</dbReference>
<protein>
    <recommendedName>
        <fullName evidence="9">AraC family transcriptional regulator</fullName>
    </recommendedName>
</protein>
<dbReference type="PRINTS" id="PR00032">
    <property type="entry name" value="HTHARAC"/>
</dbReference>
<evidence type="ECO:0000313" key="7">
    <source>
        <dbReference type="EMBL" id="GIP58413.1"/>
    </source>
</evidence>
<feature type="domain" description="HTH araC/xylS-type" evidence="5">
    <location>
        <begin position="428"/>
        <end position="526"/>
    </location>
</feature>